<feature type="transmembrane region" description="Helical" evidence="7">
    <location>
        <begin position="88"/>
        <end position="107"/>
    </location>
</feature>
<sequence>MSAEYSEKAGDGPSQLEKAESGQIHEQYNPNQHAVEAVPARAALGPQDNVQFRRLGNPGPLGLFAFASTTLMLSLFNASVRDIHTTNAIVGMALFVGGLAQFCAGMWEFASANTFGATAFTMYGAFWMSYATIFIPGSGISAAYADAANDEATALGIYLFMWFIVTFLHFVASLRTNMGMIALFFFLTLTFMMLGISEFVPSAAAGCTKAGGALGIITAFIAYYVGASQLLAGNDIWFTLPVGSIPKRV</sequence>
<dbReference type="NCBIfam" id="NF038013">
    <property type="entry name" value="AceTr_1"/>
    <property type="match status" value="1"/>
</dbReference>
<protein>
    <recommendedName>
        <fullName evidence="10">FUN34 transmembrane protein</fullName>
    </recommendedName>
</protein>
<dbReference type="STRING" id="743788.S8DR28"/>
<evidence type="ECO:0000256" key="5">
    <source>
        <dbReference type="ARBA" id="ARBA00023136"/>
    </source>
</evidence>
<comment type="subcellular location">
    <subcellularLocation>
        <location evidence="1">Membrane</location>
        <topology evidence="1">Multi-pass membrane protein</topology>
    </subcellularLocation>
</comment>
<name>S8DR28_FOMSC</name>
<dbReference type="HOGENOM" id="CLU_051062_1_0_1"/>
<dbReference type="GO" id="GO:0015123">
    <property type="term" value="F:acetate transmembrane transporter activity"/>
    <property type="evidence" value="ECO:0007669"/>
    <property type="project" value="TreeGrafter"/>
</dbReference>
<keyword evidence="5 7" id="KW-0472">Membrane</keyword>
<comment type="similarity">
    <text evidence="2">Belongs to the acetate uptake transporter (AceTr) (TC 2.A.96) family.</text>
</comment>
<dbReference type="OrthoDB" id="3648309at2759"/>
<reference evidence="8 9" key="1">
    <citation type="journal article" date="2012" name="Science">
        <title>The Paleozoic origin of enzymatic lignin decomposition reconstructed from 31 fungal genomes.</title>
        <authorList>
            <person name="Floudas D."/>
            <person name="Binder M."/>
            <person name="Riley R."/>
            <person name="Barry K."/>
            <person name="Blanchette R.A."/>
            <person name="Henrissat B."/>
            <person name="Martinez A.T."/>
            <person name="Otillar R."/>
            <person name="Spatafora J.W."/>
            <person name="Yadav J.S."/>
            <person name="Aerts A."/>
            <person name="Benoit I."/>
            <person name="Boyd A."/>
            <person name="Carlson A."/>
            <person name="Copeland A."/>
            <person name="Coutinho P.M."/>
            <person name="de Vries R.P."/>
            <person name="Ferreira P."/>
            <person name="Findley K."/>
            <person name="Foster B."/>
            <person name="Gaskell J."/>
            <person name="Glotzer D."/>
            <person name="Gorecki P."/>
            <person name="Heitman J."/>
            <person name="Hesse C."/>
            <person name="Hori C."/>
            <person name="Igarashi K."/>
            <person name="Jurgens J.A."/>
            <person name="Kallen N."/>
            <person name="Kersten P."/>
            <person name="Kohler A."/>
            <person name="Kuees U."/>
            <person name="Kumar T.K.A."/>
            <person name="Kuo A."/>
            <person name="LaButti K."/>
            <person name="Larrondo L.F."/>
            <person name="Lindquist E."/>
            <person name="Ling A."/>
            <person name="Lombard V."/>
            <person name="Lucas S."/>
            <person name="Lundell T."/>
            <person name="Martin R."/>
            <person name="McLaughlin D.J."/>
            <person name="Morgenstern I."/>
            <person name="Morin E."/>
            <person name="Murat C."/>
            <person name="Nagy L.G."/>
            <person name="Nolan M."/>
            <person name="Ohm R.A."/>
            <person name="Patyshakuliyeva A."/>
            <person name="Rokas A."/>
            <person name="Ruiz-Duenas F.J."/>
            <person name="Sabat G."/>
            <person name="Salamov A."/>
            <person name="Samejima M."/>
            <person name="Schmutz J."/>
            <person name="Slot J.C."/>
            <person name="St John F."/>
            <person name="Stenlid J."/>
            <person name="Sun H."/>
            <person name="Sun S."/>
            <person name="Syed K."/>
            <person name="Tsang A."/>
            <person name="Wiebenga A."/>
            <person name="Young D."/>
            <person name="Pisabarro A."/>
            <person name="Eastwood D.C."/>
            <person name="Martin F."/>
            <person name="Cullen D."/>
            <person name="Grigoriev I.V."/>
            <person name="Hibbett D.S."/>
        </authorList>
    </citation>
    <scope>NUCLEOTIDE SEQUENCE</scope>
    <source>
        <strain evidence="9">FP-58527</strain>
    </source>
</reference>
<evidence type="ECO:0000313" key="9">
    <source>
        <dbReference type="Proteomes" id="UP000015241"/>
    </source>
</evidence>
<evidence type="ECO:0000256" key="1">
    <source>
        <dbReference type="ARBA" id="ARBA00004141"/>
    </source>
</evidence>
<dbReference type="AlphaFoldDB" id="S8DR28"/>
<keyword evidence="9" id="KW-1185">Reference proteome</keyword>
<dbReference type="PANTHER" id="PTHR31123">
    <property type="entry name" value="ACCUMULATION OF DYADS PROTEIN 2-RELATED"/>
    <property type="match status" value="1"/>
</dbReference>
<dbReference type="Pfam" id="PF01184">
    <property type="entry name" value="Gpr1_Fun34_YaaH"/>
    <property type="match status" value="1"/>
</dbReference>
<feature type="transmembrane region" description="Helical" evidence="7">
    <location>
        <begin position="152"/>
        <end position="172"/>
    </location>
</feature>
<evidence type="ECO:0000256" key="6">
    <source>
        <dbReference type="SAM" id="MobiDB-lite"/>
    </source>
</evidence>
<keyword evidence="4 7" id="KW-1133">Transmembrane helix</keyword>
<evidence type="ECO:0008006" key="10">
    <source>
        <dbReference type="Google" id="ProtNLM"/>
    </source>
</evidence>
<feature type="compositionally biased region" description="Basic and acidic residues" evidence="6">
    <location>
        <begin position="1"/>
        <end position="10"/>
    </location>
</feature>
<dbReference type="InParanoid" id="S8DR28"/>
<accession>S8DR28</accession>
<feature type="transmembrane region" description="Helical" evidence="7">
    <location>
        <begin position="212"/>
        <end position="232"/>
    </location>
</feature>
<evidence type="ECO:0000256" key="2">
    <source>
        <dbReference type="ARBA" id="ARBA00005587"/>
    </source>
</evidence>
<dbReference type="InterPro" id="IPR000791">
    <property type="entry name" value="Gpr1/Fun34/SatP-like"/>
</dbReference>
<organism evidence="8 9">
    <name type="scientific">Fomitopsis schrenkii</name>
    <name type="common">Brown rot fungus</name>
    <dbReference type="NCBI Taxonomy" id="2126942"/>
    <lineage>
        <taxon>Eukaryota</taxon>
        <taxon>Fungi</taxon>
        <taxon>Dikarya</taxon>
        <taxon>Basidiomycota</taxon>
        <taxon>Agaricomycotina</taxon>
        <taxon>Agaricomycetes</taxon>
        <taxon>Polyporales</taxon>
        <taxon>Fomitopsis</taxon>
    </lineage>
</organism>
<dbReference type="PANTHER" id="PTHR31123:SF1">
    <property type="entry name" value="ACCUMULATION OF DYADS PROTEIN 2-RELATED"/>
    <property type="match status" value="1"/>
</dbReference>
<evidence type="ECO:0000256" key="3">
    <source>
        <dbReference type="ARBA" id="ARBA00022692"/>
    </source>
</evidence>
<feature type="transmembrane region" description="Helical" evidence="7">
    <location>
        <begin position="59"/>
        <end position="76"/>
    </location>
</feature>
<feature type="transmembrane region" description="Helical" evidence="7">
    <location>
        <begin position="127"/>
        <end position="145"/>
    </location>
</feature>
<evidence type="ECO:0000256" key="7">
    <source>
        <dbReference type="SAM" id="Phobius"/>
    </source>
</evidence>
<dbReference type="GO" id="GO:0005886">
    <property type="term" value="C:plasma membrane"/>
    <property type="evidence" value="ECO:0007669"/>
    <property type="project" value="TreeGrafter"/>
</dbReference>
<dbReference type="eggNOG" id="ENOG502QUJS">
    <property type="taxonomic scope" value="Eukaryota"/>
</dbReference>
<dbReference type="InterPro" id="IPR051633">
    <property type="entry name" value="AceTr"/>
</dbReference>
<dbReference type="EMBL" id="KE504202">
    <property type="protein sequence ID" value="EPS95686.1"/>
    <property type="molecule type" value="Genomic_DNA"/>
</dbReference>
<evidence type="ECO:0000256" key="4">
    <source>
        <dbReference type="ARBA" id="ARBA00022989"/>
    </source>
</evidence>
<evidence type="ECO:0000313" key="8">
    <source>
        <dbReference type="EMBL" id="EPS95686.1"/>
    </source>
</evidence>
<dbReference type="FunCoup" id="S8DR28">
    <property type="interactions" value="54"/>
</dbReference>
<feature type="region of interest" description="Disordered" evidence="6">
    <location>
        <begin position="1"/>
        <end position="23"/>
    </location>
</feature>
<proteinExistence type="inferred from homology"/>
<keyword evidence="3 7" id="KW-0812">Transmembrane</keyword>
<dbReference type="Proteomes" id="UP000015241">
    <property type="component" value="Unassembled WGS sequence"/>
</dbReference>
<feature type="transmembrane region" description="Helical" evidence="7">
    <location>
        <begin position="178"/>
        <end position="200"/>
    </location>
</feature>
<gene>
    <name evidence="8" type="ORF">FOMPIDRAFT_57109</name>
</gene>